<evidence type="ECO:0000313" key="2">
    <source>
        <dbReference type="EMBL" id="GJN05777.1"/>
    </source>
</evidence>
<reference evidence="2" key="1">
    <citation type="journal article" date="2018" name="DNA Res.">
        <title>Multiple hybrid de novo genome assembly of finger millet, an orphan allotetraploid crop.</title>
        <authorList>
            <person name="Hatakeyama M."/>
            <person name="Aluri S."/>
            <person name="Balachadran M.T."/>
            <person name="Sivarajan S.R."/>
            <person name="Patrignani A."/>
            <person name="Gruter S."/>
            <person name="Poveda L."/>
            <person name="Shimizu-Inatsugi R."/>
            <person name="Baeten J."/>
            <person name="Francoijs K.J."/>
            <person name="Nataraja K.N."/>
            <person name="Reddy Y.A.N."/>
            <person name="Phadnis S."/>
            <person name="Ravikumar R.L."/>
            <person name="Schlapbach R."/>
            <person name="Sreeman S.M."/>
            <person name="Shimizu K.K."/>
        </authorList>
    </citation>
    <scope>NUCLEOTIDE SEQUENCE</scope>
</reference>
<reference evidence="2" key="2">
    <citation type="submission" date="2021-12" db="EMBL/GenBank/DDBJ databases">
        <title>Resequencing data analysis of finger millet.</title>
        <authorList>
            <person name="Hatakeyama M."/>
            <person name="Aluri S."/>
            <person name="Balachadran M.T."/>
            <person name="Sivarajan S.R."/>
            <person name="Poveda L."/>
            <person name="Shimizu-Inatsugi R."/>
            <person name="Schlapbach R."/>
            <person name="Sreeman S.M."/>
            <person name="Shimizu K.K."/>
        </authorList>
    </citation>
    <scope>NUCLEOTIDE SEQUENCE</scope>
</reference>
<sequence>MATTATNTTTNTAITGLSLKLLIDRKAQRVLFAEASKDVVDFLFSFLALHVGSVVKLLGEESMVGSVGNLYASVDKLDAAYVLPGVAKDTLLRPTTLSPSVTTGTRSSLFRLPAPTPAPSSGASPKKFFRCNNGDRCNYYHEGGYCNRHASFHNYVSDTRGTTCPLCGGQMNTEVEFVLPAGSAPPPVEASSSAGCRNGFVQGIVMYTVLDNLTITPMSSISGITLLNTLAVTDLAAVQEKTVELGYDVALLIAFGLQILKASLHSKTVLTLRKKAAGSSGLLGFCDACTVASSFGYAKLQWSPSLLAACLPPPLILAGAGASALLPIPALLLASATLLPVASSTWLMPAPPRPSSMASCSPPAASSATSCS</sequence>
<dbReference type="InterPro" id="IPR007750">
    <property type="entry name" value="DUF674"/>
</dbReference>
<gene>
    <name evidence="2" type="primary">ga23441</name>
    <name evidence="2" type="ORF">PR202_ga23441</name>
</gene>
<dbReference type="AlphaFoldDB" id="A0AAV5D579"/>
<dbReference type="Proteomes" id="UP001054889">
    <property type="component" value="Unassembled WGS sequence"/>
</dbReference>
<accession>A0AAV5D579</accession>
<evidence type="ECO:0008006" key="4">
    <source>
        <dbReference type="Google" id="ProtNLM"/>
    </source>
</evidence>
<protein>
    <recommendedName>
        <fullName evidence="4">C3H1-type domain-containing protein</fullName>
    </recommendedName>
</protein>
<evidence type="ECO:0000256" key="1">
    <source>
        <dbReference type="SAM" id="MobiDB-lite"/>
    </source>
</evidence>
<name>A0AAV5D579_ELECO</name>
<organism evidence="2 3">
    <name type="scientific">Eleusine coracana subsp. coracana</name>
    <dbReference type="NCBI Taxonomy" id="191504"/>
    <lineage>
        <taxon>Eukaryota</taxon>
        <taxon>Viridiplantae</taxon>
        <taxon>Streptophyta</taxon>
        <taxon>Embryophyta</taxon>
        <taxon>Tracheophyta</taxon>
        <taxon>Spermatophyta</taxon>
        <taxon>Magnoliopsida</taxon>
        <taxon>Liliopsida</taxon>
        <taxon>Poales</taxon>
        <taxon>Poaceae</taxon>
        <taxon>PACMAD clade</taxon>
        <taxon>Chloridoideae</taxon>
        <taxon>Cynodonteae</taxon>
        <taxon>Eleusininae</taxon>
        <taxon>Eleusine</taxon>
    </lineage>
</organism>
<dbReference type="Pfam" id="PF05056">
    <property type="entry name" value="DUF674"/>
    <property type="match status" value="1"/>
</dbReference>
<feature type="region of interest" description="Disordered" evidence="1">
    <location>
        <begin position="353"/>
        <end position="372"/>
    </location>
</feature>
<proteinExistence type="predicted"/>
<comment type="caution">
    <text evidence="2">The sequence shown here is derived from an EMBL/GenBank/DDBJ whole genome shotgun (WGS) entry which is preliminary data.</text>
</comment>
<evidence type="ECO:0000313" key="3">
    <source>
        <dbReference type="Proteomes" id="UP001054889"/>
    </source>
</evidence>
<dbReference type="EMBL" id="BQKI01000012">
    <property type="protein sequence ID" value="GJN05777.1"/>
    <property type="molecule type" value="Genomic_DNA"/>
</dbReference>
<dbReference type="PANTHER" id="PTHR33103:SF96">
    <property type="entry name" value="OS01G0153900 PROTEIN"/>
    <property type="match status" value="1"/>
</dbReference>
<keyword evidence="3" id="KW-1185">Reference proteome</keyword>
<feature type="compositionally biased region" description="Low complexity" evidence="1">
    <location>
        <begin position="355"/>
        <end position="372"/>
    </location>
</feature>
<dbReference type="PANTHER" id="PTHR33103">
    <property type="entry name" value="OS01G0153900 PROTEIN"/>
    <property type="match status" value="1"/>
</dbReference>